<dbReference type="Gene3D" id="6.10.250.2410">
    <property type="match status" value="1"/>
</dbReference>
<evidence type="ECO:0000256" key="1">
    <source>
        <dbReference type="ARBA" id="ARBA00044777"/>
    </source>
</evidence>
<protein>
    <recommendedName>
        <fullName evidence="1">Segregation and condensation protein A</fullName>
    </recommendedName>
</protein>
<organism evidence="2 3">
    <name type="scientific">Taibaiella chishuiensis</name>
    <dbReference type="NCBI Taxonomy" id="1434707"/>
    <lineage>
        <taxon>Bacteria</taxon>
        <taxon>Pseudomonadati</taxon>
        <taxon>Bacteroidota</taxon>
        <taxon>Chitinophagia</taxon>
        <taxon>Chitinophagales</taxon>
        <taxon>Chitinophagaceae</taxon>
        <taxon>Taibaiella</taxon>
    </lineage>
</organism>
<sequence length="265" mass="31091">MSTTYQIKLPQFEGPFDLLLFFIERDELDIYNIPIHTITQDFLSYIHELESLNIELASEFILFISTLMRIKAKMLLPRREVDALGNEIDPRHELVDKILEYKRFKEASAAMAVMESERLLQQKRGNIRKELEDLGNQYAEGTEVQTVTMYKLMSTFEKLIKKLNERNNKPQHVIVKYNYSQEGQREYLVRELQARKKAAFEAIFAVCETRIHAIFTFLALLELIQQKYMTLLTGTGRNNFIVEWNENRAEDIGENDTLATQEPEV</sequence>
<name>A0A2P8CXP4_9BACT</name>
<evidence type="ECO:0000313" key="3">
    <source>
        <dbReference type="Proteomes" id="UP000240572"/>
    </source>
</evidence>
<proteinExistence type="predicted"/>
<dbReference type="PANTHER" id="PTHR33969">
    <property type="entry name" value="SEGREGATION AND CONDENSATION PROTEIN A"/>
    <property type="match status" value="1"/>
</dbReference>
<reference evidence="2 3" key="1">
    <citation type="submission" date="2018-03" db="EMBL/GenBank/DDBJ databases">
        <title>Genomic Encyclopedia of Type Strains, Phase III (KMG-III): the genomes of soil and plant-associated and newly described type strains.</title>
        <authorList>
            <person name="Whitman W."/>
        </authorList>
    </citation>
    <scope>NUCLEOTIDE SEQUENCE [LARGE SCALE GENOMIC DNA]</scope>
    <source>
        <strain evidence="2 3">CGMCC 1.12700</strain>
    </source>
</reference>
<dbReference type="AlphaFoldDB" id="A0A2P8CXP4"/>
<dbReference type="RefSeq" id="WP_106524540.1">
    <property type="nucleotide sequence ID" value="NZ_PYGD01000010.1"/>
</dbReference>
<dbReference type="Proteomes" id="UP000240572">
    <property type="component" value="Unassembled WGS sequence"/>
</dbReference>
<dbReference type="Pfam" id="PF02616">
    <property type="entry name" value="SMC_ScpA"/>
    <property type="match status" value="1"/>
</dbReference>
<dbReference type="InterPro" id="IPR003768">
    <property type="entry name" value="ScpA"/>
</dbReference>
<dbReference type="OrthoDB" id="9811016at2"/>
<comment type="caution">
    <text evidence="2">The sequence shown here is derived from an EMBL/GenBank/DDBJ whole genome shotgun (WGS) entry which is preliminary data.</text>
</comment>
<accession>A0A2P8CXP4</accession>
<keyword evidence="3" id="KW-1185">Reference proteome</keyword>
<gene>
    <name evidence="2" type="ORF">B0I18_11028</name>
</gene>
<dbReference type="EMBL" id="PYGD01000010">
    <property type="protein sequence ID" value="PSK89729.1"/>
    <property type="molecule type" value="Genomic_DNA"/>
</dbReference>
<dbReference type="PANTHER" id="PTHR33969:SF2">
    <property type="entry name" value="SEGREGATION AND CONDENSATION PROTEIN A"/>
    <property type="match status" value="1"/>
</dbReference>
<evidence type="ECO:0000313" key="2">
    <source>
        <dbReference type="EMBL" id="PSK89729.1"/>
    </source>
</evidence>